<proteinExistence type="predicted"/>
<keyword evidence="3" id="KW-0547">Nucleotide-binding</keyword>
<evidence type="ECO:0000259" key="6">
    <source>
        <dbReference type="PROSITE" id="PS51158"/>
    </source>
</evidence>
<dbReference type="Proteomes" id="UP001295423">
    <property type="component" value="Unassembled WGS sequence"/>
</dbReference>
<dbReference type="InterPro" id="IPR051852">
    <property type="entry name" value="Alpha-type_PK"/>
</dbReference>
<comment type="caution">
    <text evidence="7">The sequence shown here is derived from an EMBL/GenBank/DDBJ whole genome shotgun (WGS) entry which is preliminary data.</text>
</comment>
<dbReference type="InterPro" id="IPR011009">
    <property type="entry name" value="Kinase-like_dom_sf"/>
</dbReference>
<gene>
    <name evidence="7" type="ORF">CYCCA115_LOCUS23189</name>
</gene>
<dbReference type="AlphaFoldDB" id="A0AAD2GAW3"/>
<reference evidence="7" key="1">
    <citation type="submission" date="2023-08" db="EMBL/GenBank/DDBJ databases">
        <authorList>
            <person name="Audoor S."/>
            <person name="Bilcke G."/>
        </authorList>
    </citation>
    <scope>NUCLEOTIDE SEQUENCE</scope>
</reference>
<dbReference type="EMBL" id="CAKOGP040002380">
    <property type="protein sequence ID" value="CAJ1968337.1"/>
    <property type="molecule type" value="Genomic_DNA"/>
</dbReference>
<accession>A0AAD2GAW3</accession>
<dbReference type="GO" id="GO:0004674">
    <property type="term" value="F:protein serine/threonine kinase activity"/>
    <property type="evidence" value="ECO:0007669"/>
    <property type="project" value="UniProtKB-KW"/>
</dbReference>
<dbReference type="Gene3D" id="3.20.200.10">
    <property type="entry name" value="MHCK/EF2 kinase"/>
    <property type="match status" value="1"/>
</dbReference>
<keyword evidence="5" id="KW-0067">ATP-binding</keyword>
<feature type="domain" description="Alpha-type protein kinase" evidence="6">
    <location>
        <begin position="1"/>
        <end position="215"/>
    </location>
</feature>
<keyword evidence="1" id="KW-0723">Serine/threonine-protein kinase</keyword>
<organism evidence="7 8">
    <name type="scientific">Cylindrotheca closterium</name>
    <dbReference type="NCBI Taxonomy" id="2856"/>
    <lineage>
        <taxon>Eukaryota</taxon>
        <taxon>Sar</taxon>
        <taxon>Stramenopiles</taxon>
        <taxon>Ochrophyta</taxon>
        <taxon>Bacillariophyta</taxon>
        <taxon>Bacillariophyceae</taxon>
        <taxon>Bacillariophycidae</taxon>
        <taxon>Bacillariales</taxon>
        <taxon>Bacillariaceae</taxon>
        <taxon>Cylindrotheca</taxon>
    </lineage>
</organism>
<keyword evidence="4" id="KW-0418">Kinase</keyword>
<dbReference type="SMART" id="SM00811">
    <property type="entry name" value="Alpha_kinase"/>
    <property type="match status" value="1"/>
</dbReference>
<evidence type="ECO:0000256" key="4">
    <source>
        <dbReference type="ARBA" id="ARBA00022777"/>
    </source>
</evidence>
<dbReference type="PROSITE" id="PS51158">
    <property type="entry name" value="ALPHA_KINASE"/>
    <property type="match status" value="1"/>
</dbReference>
<dbReference type="PANTHER" id="PTHR45992">
    <property type="entry name" value="EUKARYOTIC ELONGATION FACTOR 2 KINASE-RELATED"/>
    <property type="match status" value="1"/>
</dbReference>
<evidence type="ECO:0000256" key="3">
    <source>
        <dbReference type="ARBA" id="ARBA00022741"/>
    </source>
</evidence>
<sequence length="265" mass="30492">MSTAARTNLTSNNVKVTNYKLGEGTFRECFEGIYIGGNRNNQAAACKRFKSQYTSMENEFFAQDFQIADKTIDFAESWNDVCPYGKEIMVSRGSLHTKGGRRYIVEPLIRDYDKFTSNTGWIGDTSNWQVRCMEAFTHYTYHKSGGQMIVCDIQGRYRHNRFSKAKSRFELGDPAICSRTRRYGPTDLGEKGIESFFSNHQCNEFCEDNWSRPRCPSQWFPQSRGTSMVSSLHSNQLSLHSRATFRMRGNMLMGVVEEDSDESDY</sequence>
<dbReference type="GO" id="GO:0005524">
    <property type="term" value="F:ATP binding"/>
    <property type="evidence" value="ECO:0007669"/>
    <property type="project" value="UniProtKB-KW"/>
</dbReference>
<evidence type="ECO:0000256" key="5">
    <source>
        <dbReference type="ARBA" id="ARBA00022840"/>
    </source>
</evidence>
<dbReference type="Pfam" id="PF02816">
    <property type="entry name" value="Alpha_kinase"/>
    <property type="match status" value="1"/>
</dbReference>
<evidence type="ECO:0000256" key="1">
    <source>
        <dbReference type="ARBA" id="ARBA00022527"/>
    </source>
</evidence>
<keyword evidence="8" id="KW-1185">Reference proteome</keyword>
<name>A0AAD2GAW3_9STRA</name>
<protein>
    <recommendedName>
        <fullName evidence="6">Alpha-type protein kinase domain-containing protein</fullName>
    </recommendedName>
</protein>
<evidence type="ECO:0000313" key="8">
    <source>
        <dbReference type="Proteomes" id="UP001295423"/>
    </source>
</evidence>
<keyword evidence="2" id="KW-0808">Transferase</keyword>
<evidence type="ECO:0000313" key="7">
    <source>
        <dbReference type="EMBL" id="CAJ1968337.1"/>
    </source>
</evidence>
<dbReference type="SUPFAM" id="SSF56112">
    <property type="entry name" value="Protein kinase-like (PK-like)"/>
    <property type="match status" value="1"/>
</dbReference>
<dbReference type="PANTHER" id="PTHR45992:SF11">
    <property type="entry name" value="ALPHA-TYPE PROTEIN KINASE DOMAIN-CONTAINING PROTEIN"/>
    <property type="match status" value="1"/>
</dbReference>
<evidence type="ECO:0000256" key="2">
    <source>
        <dbReference type="ARBA" id="ARBA00022679"/>
    </source>
</evidence>
<dbReference type="InterPro" id="IPR004166">
    <property type="entry name" value="a-kinase_dom"/>
</dbReference>